<evidence type="ECO:0000313" key="2">
    <source>
        <dbReference type="Proteomes" id="UP001194696"/>
    </source>
</evidence>
<keyword evidence="2" id="KW-1185">Reference proteome</keyword>
<accession>A0ABQ7K771</accession>
<dbReference type="EMBL" id="JAAAIM010000166">
    <property type="protein sequence ID" value="KAG0293193.1"/>
    <property type="molecule type" value="Genomic_DNA"/>
</dbReference>
<reference evidence="1 2" key="1">
    <citation type="journal article" date="2020" name="Fungal Divers.">
        <title>Resolving the Mortierellaceae phylogeny through synthesis of multi-gene phylogenetics and phylogenomics.</title>
        <authorList>
            <person name="Vandepol N."/>
            <person name="Liber J."/>
            <person name="Desiro A."/>
            <person name="Na H."/>
            <person name="Kennedy M."/>
            <person name="Barry K."/>
            <person name="Grigoriev I.V."/>
            <person name="Miller A.N."/>
            <person name="O'Donnell K."/>
            <person name="Stajich J.E."/>
            <person name="Bonito G."/>
        </authorList>
    </citation>
    <scope>NUCLEOTIDE SEQUENCE [LARGE SCALE GENOMIC DNA]</scope>
    <source>
        <strain evidence="1 2">AD045</strain>
    </source>
</reference>
<sequence>MLERSFSRDIKAQKAQMASTLETYQLQMTQFKNTMGTHQPRMIQALSAIKAQQLQMVHLRNTMEPQQSELPVCRHGGCSWQNTATFTTTISRPFKVFFNFDTGPGIDYILELKSDSNIAFGSKHNGHYRGDFGGVNSDYVRVGYWHLERVEDGIASIITSGTDQVQLRIRLKIDARHDYVIRPGNSGSGGRFQSIDDRRMIENAITRSQSNFNKAIRNR</sequence>
<organism evidence="1 2">
    <name type="scientific">Linnemannia gamsii</name>
    <dbReference type="NCBI Taxonomy" id="64522"/>
    <lineage>
        <taxon>Eukaryota</taxon>
        <taxon>Fungi</taxon>
        <taxon>Fungi incertae sedis</taxon>
        <taxon>Mucoromycota</taxon>
        <taxon>Mortierellomycotina</taxon>
        <taxon>Mortierellomycetes</taxon>
        <taxon>Mortierellales</taxon>
        <taxon>Mortierellaceae</taxon>
        <taxon>Linnemannia</taxon>
    </lineage>
</organism>
<comment type="caution">
    <text evidence="1">The sequence shown here is derived from an EMBL/GenBank/DDBJ whole genome shotgun (WGS) entry which is preliminary data.</text>
</comment>
<protein>
    <submittedName>
        <fullName evidence="1">Uncharacterized protein</fullName>
    </submittedName>
</protein>
<dbReference type="Proteomes" id="UP001194696">
    <property type="component" value="Unassembled WGS sequence"/>
</dbReference>
<gene>
    <name evidence="1" type="ORF">BGZ96_003181</name>
</gene>
<name>A0ABQ7K771_9FUNG</name>
<evidence type="ECO:0000313" key="1">
    <source>
        <dbReference type="EMBL" id="KAG0293193.1"/>
    </source>
</evidence>
<proteinExistence type="predicted"/>